<dbReference type="Pfam" id="PF01135">
    <property type="entry name" value="PCMT"/>
    <property type="match status" value="1"/>
</dbReference>
<dbReference type="PANTHER" id="PTHR11579:SF0">
    <property type="entry name" value="PROTEIN-L-ISOASPARTATE(D-ASPARTATE) O-METHYLTRANSFERASE"/>
    <property type="match status" value="1"/>
</dbReference>
<proteinExistence type="inferred from homology"/>
<keyword evidence="7" id="KW-0808">Transferase</keyword>
<gene>
    <name evidence="12" type="primary">tgmC</name>
    <name evidence="12" type="ORF">GCM10022416_61630</name>
</gene>
<dbReference type="RefSeq" id="WP_345025326.1">
    <property type="nucleotide sequence ID" value="NZ_BAABDO010000184.1"/>
</dbReference>
<keyword evidence="8" id="KW-0949">S-adenosyl-L-methionine</keyword>
<dbReference type="EMBL" id="BAABDO010000184">
    <property type="protein sequence ID" value="GAA3508012.1"/>
    <property type="molecule type" value="Genomic_DNA"/>
</dbReference>
<comment type="caution">
    <text evidence="12">The sequence shown here is derived from an EMBL/GenBank/DDBJ whole genome shotgun (WGS) entry which is preliminary data.</text>
</comment>
<reference evidence="13" key="1">
    <citation type="journal article" date="2019" name="Int. J. Syst. Evol. Microbiol.">
        <title>The Global Catalogue of Microorganisms (GCM) 10K type strain sequencing project: providing services to taxonomists for standard genome sequencing and annotation.</title>
        <authorList>
            <consortium name="The Broad Institute Genomics Platform"/>
            <consortium name="The Broad Institute Genome Sequencing Center for Infectious Disease"/>
            <person name="Wu L."/>
            <person name="Ma J."/>
        </authorList>
    </citation>
    <scope>NUCLEOTIDE SEQUENCE [LARGE SCALE GENOMIC DNA]</scope>
    <source>
        <strain evidence="13">JCM 17316</strain>
    </source>
</reference>
<dbReference type="PANTHER" id="PTHR11579">
    <property type="entry name" value="PROTEIN-L-ISOASPARTATE O-METHYLTRANSFERASE"/>
    <property type="match status" value="1"/>
</dbReference>
<keyword evidence="5" id="KW-0963">Cytoplasm</keyword>
<evidence type="ECO:0000256" key="7">
    <source>
        <dbReference type="ARBA" id="ARBA00022679"/>
    </source>
</evidence>
<evidence type="ECO:0000256" key="1">
    <source>
        <dbReference type="ARBA" id="ARBA00004496"/>
    </source>
</evidence>
<comment type="subcellular location">
    <subcellularLocation>
        <location evidence="1">Cytoplasm</location>
    </subcellularLocation>
</comment>
<evidence type="ECO:0000256" key="5">
    <source>
        <dbReference type="ARBA" id="ARBA00022490"/>
    </source>
</evidence>
<evidence type="ECO:0000256" key="10">
    <source>
        <dbReference type="ARBA" id="ARBA00031323"/>
    </source>
</evidence>
<dbReference type="Proteomes" id="UP001500266">
    <property type="component" value="Unassembled WGS sequence"/>
</dbReference>
<evidence type="ECO:0000313" key="12">
    <source>
        <dbReference type="EMBL" id="GAA3508012.1"/>
    </source>
</evidence>
<evidence type="ECO:0000256" key="2">
    <source>
        <dbReference type="ARBA" id="ARBA00005369"/>
    </source>
</evidence>
<evidence type="ECO:0000256" key="6">
    <source>
        <dbReference type="ARBA" id="ARBA00022603"/>
    </source>
</evidence>
<comment type="similarity">
    <text evidence="2">Belongs to the methyltransferase superfamily. L-isoaspartyl/D-aspartyl protein methyltransferase family.</text>
</comment>
<evidence type="ECO:0000256" key="8">
    <source>
        <dbReference type="ARBA" id="ARBA00022691"/>
    </source>
</evidence>
<evidence type="ECO:0000256" key="3">
    <source>
        <dbReference type="ARBA" id="ARBA00011890"/>
    </source>
</evidence>
<protein>
    <recommendedName>
        <fullName evidence="4">Protein-L-isoaspartate O-methyltransferase</fullName>
        <ecNumber evidence="3">2.1.1.77</ecNumber>
    </recommendedName>
    <alternativeName>
        <fullName evidence="11">L-isoaspartyl protein carboxyl methyltransferase</fullName>
    </alternativeName>
    <alternativeName>
        <fullName evidence="9">Protein L-isoaspartyl methyltransferase</fullName>
    </alternativeName>
    <alternativeName>
        <fullName evidence="10">Protein-beta-aspartate methyltransferase</fullName>
    </alternativeName>
</protein>
<name>A0ABP6UH79_9ACTN</name>
<sequence length="389" mass="42165">MRRSLADELEGTGDLRSPRWRRAVERVPRHLFVPAFFQATDVPGRGALWAPVTDRQHDEWLELAYCNKTWVTQLDGHVTPHDVAEPVQGDPTSSSTLPGLVVRMLEALDVTDGMDVLEIGTGTGYSTALMCDRLGDEHVTSIEVDAGVAANAAAAVRAAGYAPRLMVGDGLGGVPEHAPYDRIIATCSVRHIPQSWLTQARPGGRILVTMSGWLHGHGLASLTVGEDGVAEGRFLPGTISFMIARPHAAPPLSNEQASEMIASLADADPRPATVGPDIRQDWTGAFVVQLAVPDAQRLTRRVVGGPWVDYYIDTRSGSIASLTPEPGGGWTVRQSGPVPLWDRVEDSIGQWRQIGSPPLERFRIRTDGRVQTVWVGTGDARLTWHLPVQ</sequence>
<dbReference type="SUPFAM" id="SSF53335">
    <property type="entry name" value="S-adenosyl-L-methionine-dependent methyltransferases"/>
    <property type="match status" value="1"/>
</dbReference>
<dbReference type="PROSITE" id="PS01279">
    <property type="entry name" value="PCMT"/>
    <property type="match status" value="1"/>
</dbReference>
<dbReference type="InterPro" id="IPR000682">
    <property type="entry name" value="PCMT"/>
</dbReference>
<keyword evidence="6 12" id="KW-0489">Methyltransferase</keyword>
<dbReference type="InterPro" id="IPR026448">
    <property type="entry name" value="Methyltr_grasp"/>
</dbReference>
<dbReference type="NCBIfam" id="TIGR04188">
    <property type="entry name" value="methyltr_grsp"/>
    <property type="match status" value="1"/>
</dbReference>
<dbReference type="InterPro" id="IPR029063">
    <property type="entry name" value="SAM-dependent_MTases_sf"/>
</dbReference>
<accession>A0ABP6UH79</accession>
<dbReference type="EC" id="2.1.1.77" evidence="3"/>
<organism evidence="12 13">
    <name type="scientific">Actinomadura keratinilytica</name>
    <dbReference type="NCBI Taxonomy" id="547461"/>
    <lineage>
        <taxon>Bacteria</taxon>
        <taxon>Bacillati</taxon>
        <taxon>Actinomycetota</taxon>
        <taxon>Actinomycetes</taxon>
        <taxon>Streptosporangiales</taxon>
        <taxon>Thermomonosporaceae</taxon>
        <taxon>Actinomadura</taxon>
    </lineage>
</organism>
<keyword evidence="13" id="KW-1185">Reference proteome</keyword>
<evidence type="ECO:0000256" key="11">
    <source>
        <dbReference type="ARBA" id="ARBA00031350"/>
    </source>
</evidence>
<dbReference type="GO" id="GO:0008168">
    <property type="term" value="F:methyltransferase activity"/>
    <property type="evidence" value="ECO:0007669"/>
    <property type="project" value="UniProtKB-KW"/>
</dbReference>
<evidence type="ECO:0000256" key="9">
    <source>
        <dbReference type="ARBA" id="ARBA00030757"/>
    </source>
</evidence>
<evidence type="ECO:0000256" key="4">
    <source>
        <dbReference type="ARBA" id="ARBA00013346"/>
    </source>
</evidence>
<dbReference type="GO" id="GO:0032259">
    <property type="term" value="P:methylation"/>
    <property type="evidence" value="ECO:0007669"/>
    <property type="project" value="UniProtKB-KW"/>
</dbReference>
<evidence type="ECO:0000313" key="13">
    <source>
        <dbReference type="Proteomes" id="UP001500266"/>
    </source>
</evidence>
<dbReference type="CDD" id="cd02440">
    <property type="entry name" value="AdoMet_MTases"/>
    <property type="match status" value="1"/>
</dbReference>
<dbReference type="Gene3D" id="3.40.50.150">
    <property type="entry name" value="Vaccinia Virus protein VP39"/>
    <property type="match status" value="1"/>
</dbReference>